<dbReference type="Pfam" id="PF14155">
    <property type="entry name" value="DUF4307"/>
    <property type="match status" value="1"/>
</dbReference>
<reference evidence="3 4" key="1">
    <citation type="submission" date="2019-07" db="EMBL/GenBank/DDBJ databases">
        <title>Quadrisphaera sp. strain DD2A genome sequencing and assembly.</title>
        <authorList>
            <person name="Kim I."/>
        </authorList>
    </citation>
    <scope>NUCLEOTIDE SEQUENCE [LARGE SCALE GENOMIC DNA]</scope>
    <source>
        <strain evidence="3 4">DD2A</strain>
    </source>
</reference>
<keyword evidence="2" id="KW-0472">Membrane</keyword>
<evidence type="ECO:0000256" key="1">
    <source>
        <dbReference type="SAM" id="MobiDB-lite"/>
    </source>
</evidence>
<keyword evidence="2" id="KW-1133">Transmembrane helix</keyword>
<sequence>MTSGCTGGGQSSPTLVTAQHPSTQEHPSVSSTPHAAPTRPAGRYGTRGPLRRRARLVVSVVLGLALAAWAVWAGLGDASSHVQASEQSYRVVDDSSTIVVFSVSKPADEAVVCRVQALSSTAAVVGLQEVPVGPQDGAASVHTVTVKTQQRAVTGVVDDCVPA</sequence>
<organism evidence="3 4">
    <name type="scientific">Quadrisphaera setariae</name>
    <dbReference type="NCBI Taxonomy" id="2593304"/>
    <lineage>
        <taxon>Bacteria</taxon>
        <taxon>Bacillati</taxon>
        <taxon>Actinomycetota</taxon>
        <taxon>Actinomycetes</taxon>
        <taxon>Kineosporiales</taxon>
        <taxon>Kineosporiaceae</taxon>
        <taxon>Quadrisphaera</taxon>
    </lineage>
</organism>
<dbReference type="AlphaFoldDB" id="A0A5C8ZHV0"/>
<proteinExistence type="predicted"/>
<evidence type="ECO:0000313" key="3">
    <source>
        <dbReference type="EMBL" id="TXR56450.1"/>
    </source>
</evidence>
<gene>
    <name evidence="3" type="ORF">FMM08_10180</name>
</gene>
<protein>
    <submittedName>
        <fullName evidence="3">DUF4307 domain-containing protein</fullName>
    </submittedName>
</protein>
<evidence type="ECO:0000256" key="2">
    <source>
        <dbReference type="SAM" id="Phobius"/>
    </source>
</evidence>
<comment type="caution">
    <text evidence="3">The sequence shown here is derived from an EMBL/GenBank/DDBJ whole genome shotgun (WGS) entry which is preliminary data.</text>
</comment>
<dbReference type="Proteomes" id="UP000321234">
    <property type="component" value="Unassembled WGS sequence"/>
</dbReference>
<dbReference type="OrthoDB" id="3542971at2"/>
<keyword evidence="4" id="KW-1185">Reference proteome</keyword>
<keyword evidence="2" id="KW-0812">Transmembrane</keyword>
<feature type="transmembrane region" description="Helical" evidence="2">
    <location>
        <begin position="56"/>
        <end position="75"/>
    </location>
</feature>
<accession>A0A5C8ZHV0</accession>
<evidence type="ECO:0000313" key="4">
    <source>
        <dbReference type="Proteomes" id="UP000321234"/>
    </source>
</evidence>
<feature type="compositionally biased region" description="Gly residues" evidence="1">
    <location>
        <begin position="1"/>
        <end position="10"/>
    </location>
</feature>
<dbReference type="InterPro" id="IPR025443">
    <property type="entry name" value="DUF4307"/>
</dbReference>
<dbReference type="EMBL" id="VKAC01000005">
    <property type="protein sequence ID" value="TXR56450.1"/>
    <property type="molecule type" value="Genomic_DNA"/>
</dbReference>
<name>A0A5C8ZHV0_9ACTN</name>
<feature type="compositionally biased region" description="Polar residues" evidence="1">
    <location>
        <begin position="11"/>
        <end position="33"/>
    </location>
</feature>
<feature type="region of interest" description="Disordered" evidence="1">
    <location>
        <begin position="1"/>
        <end position="47"/>
    </location>
</feature>